<accession>A0AAD9SEA1</accession>
<dbReference type="GO" id="GO:0015217">
    <property type="term" value="F:ADP transmembrane transporter activity"/>
    <property type="evidence" value="ECO:0007669"/>
    <property type="project" value="TreeGrafter"/>
</dbReference>
<dbReference type="PROSITE" id="PS50920">
    <property type="entry name" value="SOLCAR"/>
    <property type="match status" value="3"/>
</dbReference>
<comment type="similarity">
    <text evidence="2 11">Belongs to the mitochondrial carrier (TC 2.A.29) family.</text>
</comment>
<evidence type="ECO:0000256" key="4">
    <source>
        <dbReference type="ARBA" id="ARBA00022692"/>
    </source>
</evidence>
<evidence type="ECO:0000256" key="3">
    <source>
        <dbReference type="ARBA" id="ARBA00022448"/>
    </source>
</evidence>
<dbReference type="Pfam" id="PF00153">
    <property type="entry name" value="Mito_carr"/>
    <property type="match status" value="3"/>
</dbReference>
<keyword evidence="14" id="KW-1185">Reference proteome</keyword>
<dbReference type="InterPro" id="IPR002067">
    <property type="entry name" value="MCP"/>
</dbReference>
<evidence type="ECO:0000256" key="12">
    <source>
        <dbReference type="SAM" id="Phobius"/>
    </source>
</evidence>
<evidence type="ECO:0000256" key="2">
    <source>
        <dbReference type="ARBA" id="ARBA00006375"/>
    </source>
</evidence>
<dbReference type="EMBL" id="JAUJFL010000004">
    <property type="protein sequence ID" value="KAK2604451.1"/>
    <property type="molecule type" value="Genomic_DNA"/>
</dbReference>
<dbReference type="InterPro" id="IPR052217">
    <property type="entry name" value="Mito/Peroxisomal_Carrier"/>
</dbReference>
<evidence type="ECO:0000256" key="5">
    <source>
        <dbReference type="ARBA" id="ARBA00022737"/>
    </source>
</evidence>
<evidence type="ECO:0000256" key="7">
    <source>
        <dbReference type="ARBA" id="ARBA00022989"/>
    </source>
</evidence>
<evidence type="ECO:0000256" key="10">
    <source>
        <dbReference type="PROSITE-ProRule" id="PRU00282"/>
    </source>
</evidence>
<evidence type="ECO:0000256" key="9">
    <source>
        <dbReference type="ARBA" id="ARBA00023136"/>
    </source>
</evidence>
<evidence type="ECO:0000256" key="8">
    <source>
        <dbReference type="ARBA" id="ARBA00023128"/>
    </source>
</evidence>
<evidence type="ECO:0000256" key="6">
    <source>
        <dbReference type="ARBA" id="ARBA00022792"/>
    </source>
</evidence>
<keyword evidence="3 11" id="KW-0813">Transport</keyword>
<dbReference type="GO" id="GO:0005743">
    <property type="term" value="C:mitochondrial inner membrane"/>
    <property type="evidence" value="ECO:0007669"/>
    <property type="project" value="UniProtKB-SubCell"/>
</dbReference>
<dbReference type="InterPro" id="IPR023395">
    <property type="entry name" value="MCP_dom_sf"/>
</dbReference>
<feature type="transmembrane region" description="Helical" evidence="12">
    <location>
        <begin position="79"/>
        <end position="103"/>
    </location>
</feature>
<keyword evidence="5" id="KW-0677">Repeat</keyword>
<evidence type="ECO:0000256" key="1">
    <source>
        <dbReference type="ARBA" id="ARBA00004448"/>
    </source>
</evidence>
<sequence length="338" mass="36021">MAIQSKAAPIGPWGKATAGATGAVLANALVYPLDIVKTRLQVQEVRKPGDTPDPATSVAPHYTSTWDALSKMFDEEGIAGLYAGMSGSLLGVASTNFAYFYWYSTVRTLYFKGAKLSAPPSTAVELALGAVAGALAQLFTIPVAVVTTRQQTQSKSERKGMLETAKEVIDGPDGVTGLWRGLKASLVLVVNPSITYGAYERLKPLLFPGGKPLSAWQAFVLGALSKALATVATQPLIVAKVGLQSNPPPSRKGKPFKSFGEVMQFIVNNEGPLGLFKGIGPQILKGVLVQGILMMTKERVEIMFILFVRYLQKLRSQQLAKTAQLVAARNATAPITTK</sequence>
<name>A0AAD9SEA1_PHOAM</name>
<dbReference type="SUPFAM" id="SSF103506">
    <property type="entry name" value="Mitochondrial carrier"/>
    <property type="match status" value="1"/>
</dbReference>
<dbReference type="Proteomes" id="UP001265746">
    <property type="component" value="Unassembled WGS sequence"/>
</dbReference>
<dbReference type="PANTHER" id="PTHR45939:SF1">
    <property type="entry name" value="MITOCHONDRIAL THIAMINE PYROPHOSPHATE CARRIER 1-RELATED"/>
    <property type="match status" value="1"/>
</dbReference>
<protein>
    <recommendedName>
        <fullName evidence="15">Peroxisomal adenine nucleotide transporter 1</fullName>
    </recommendedName>
</protein>
<evidence type="ECO:0000313" key="14">
    <source>
        <dbReference type="Proteomes" id="UP001265746"/>
    </source>
</evidence>
<keyword evidence="9 10" id="KW-0472">Membrane</keyword>
<feature type="repeat" description="Solcar" evidence="10">
    <location>
        <begin position="10"/>
        <end position="109"/>
    </location>
</feature>
<proteinExistence type="inferred from homology"/>
<gene>
    <name evidence="13" type="ORF">N8I77_007380</name>
</gene>
<evidence type="ECO:0000313" key="13">
    <source>
        <dbReference type="EMBL" id="KAK2604451.1"/>
    </source>
</evidence>
<comment type="caution">
    <text evidence="13">The sequence shown here is derived from an EMBL/GenBank/DDBJ whole genome shotgun (WGS) entry which is preliminary data.</text>
</comment>
<keyword evidence="4 10" id="KW-0812">Transmembrane</keyword>
<dbReference type="PANTHER" id="PTHR45939">
    <property type="entry name" value="PEROXISOMAL MEMBRANE PROTEIN PMP34-RELATED"/>
    <property type="match status" value="1"/>
</dbReference>
<keyword evidence="6" id="KW-0999">Mitochondrion inner membrane</keyword>
<comment type="subcellular location">
    <subcellularLocation>
        <location evidence="1">Mitochondrion inner membrane</location>
        <topology evidence="1">Multi-pass membrane protein</topology>
    </subcellularLocation>
</comment>
<feature type="repeat" description="Solcar" evidence="10">
    <location>
        <begin position="120"/>
        <end position="205"/>
    </location>
</feature>
<reference evidence="13" key="1">
    <citation type="submission" date="2023-06" db="EMBL/GenBank/DDBJ databases">
        <authorList>
            <person name="Noh H."/>
        </authorList>
    </citation>
    <scope>NUCLEOTIDE SEQUENCE</scope>
    <source>
        <strain evidence="13">DUCC20226</strain>
    </source>
</reference>
<dbReference type="Gene3D" id="1.50.40.10">
    <property type="entry name" value="Mitochondrial carrier domain"/>
    <property type="match status" value="1"/>
</dbReference>
<feature type="transmembrane region" description="Helical" evidence="12">
    <location>
        <begin position="123"/>
        <end position="146"/>
    </location>
</feature>
<keyword evidence="8" id="KW-0496">Mitochondrion</keyword>
<dbReference type="AlphaFoldDB" id="A0AAD9SEA1"/>
<dbReference type="InterPro" id="IPR018108">
    <property type="entry name" value="MCP_transmembrane"/>
</dbReference>
<keyword evidence="7 12" id="KW-1133">Transmembrane helix</keyword>
<organism evidence="13 14">
    <name type="scientific">Phomopsis amygdali</name>
    <name type="common">Fusicoccum amygdali</name>
    <dbReference type="NCBI Taxonomy" id="1214568"/>
    <lineage>
        <taxon>Eukaryota</taxon>
        <taxon>Fungi</taxon>
        <taxon>Dikarya</taxon>
        <taxon>Ascomycota</taxon>
        <taxon>Pezizomycotina</taxon>
        <taxon>Sordariomycetes</taxon>
        <taxon>Sordariomycetidae</taxon>
        <taxon>Diaporthales</taxon>
        <taxon>Diaporthaceae</taxon>
        <taxon>Diaporthe</taxon>
    </lineage>
</organism>
<evidence type="ECO:0008006" key="15">
    <source>
        <dbReference type="Google" id="ProtNLM"/>
    </source>
</evidence>
<dbReference type="PRINTS" id="PR00926">
    <property type="entry name" value="MITOCARRIER"/>
</dbReference>
<evidence type="ECO:0000256" key="11">
    <source>
        <dbReference type="RuleBase" id="RU000488"/>
    </source>
</evidence>
<feature type="repeat" description="Solcar" evidence="10">
    <location>
        <begin position="213"/>
        <end position="303"/>
    </location>
</feature>